<dbReference type="EMBL" id="JAVYJV010000059">
    <property type="protein sequence ID" value="KAK4337057.1"/>
    <property type="molecule type" value="Genomic_DNA"/>
</dbReference>
<dbReference type="GO" id="GO:0005856">
    <property type="term" value="C:cytoskeleton"/>
    <property type="evidence" value="ECO:0007669"/>
    <property type="project" value="UniProtKB-SubCell"/>
</dbReference>
<keyword evidence="6" id="KW-0804">Transcription</keyword>
<evidence type="ECO:0000256" key="1">
    <source>
        <dbReference type="ARBA" id="ARBA00004245"/>
    </source>
</evidence>
<evidence type="ECO:0000256" key="5">
    <source>
        <dbReference type="ARBA" id="ARBA00022840"/>
    </source>
</evidence>
<keyword evidence="3" id="KW-0963">Cytoplasm</keyword>
<dbReference type="SUPFAM" id="SSF159042">
    <property type="entry name" value="Plus3-like"/>
    <property type="match status" value="1"/>
</dbReference>
<dbReference type="SMART" id="SM00719">
    <property type="entry name" value="Plus3"/>
    <property type="match status" value="1"/>
</dbReference>
<evidence type="ECO:0000256" key="6">
    <source>
        <dbReference type="ARBA" id="ARBA00023163"/>
    </source>
</evidence>
<dbReference type="Gene3D" id="3.30.420.40">
    <property type="match status" value="2"/>
</dbReference>
<evidence type="ECO:0000313" key="11">
    <source>
        <dbReference type="EMBL" id="KAK4337057.1"/>
    </source>
</evidence>
<proteinExistence type="inferred from homology"/>
<dbReference type="GO" id="GO:0005524">
    <property type="term" value="F:ATP binding"/>
    <property type="evidence" value="ECO:0007669"/>
    <property type="project" value="UniProtKB-KW"/>
</dbReference>
<evidence type="ECO:0000313" key="12">
    <source>
        <dbReference type="Proteomes" id="UP001291623"/>
    </source>
</evidence>
<dbReference type="GO" id="GO:0003779">
    <property type="term" value="F:actin binding"/>
    <property type="evidence" value="ECO:0007669"/>
    <property type="project" value="UniProtKB-KW"/>
</dbReference>
<keyword evidence="4" id="KW-0547">Nucleotide-binding</keyword>
<accession>A0AAE1UNA7</accession>
<feature type="compositionally biased region" description="Low complexity" evidence="9">
    <location>
        <begin position="304"/>
        <end position="314"/>
    </location>
</feature>
<keyword evidence="7" id="KW-0009">Actin-binding</keyword>
<dbReference type="InterPro" id="IPR022800">
    <property type="entry name" value="Spt4/RpoE2_Znf"/>
</dbReference>
<dbReference type="SMART" id="SM01389">
    <property type="entry name" value="Spt4"/>
    <property type="match status" value="1"/>
</dbReference>
<organism evidence="11 12">
    <name type="scientific">Anisodus tanguticus</name>
    <dbReference type="NCBI Taxonomy" id="243964"/>
    <lineage>
        <taxon>Eukaryota</taxon>
        <taxon>Viridiplantae</taxon>
        <taxon>Streptophyta</taxon>
        <taxon>Embryophyta</taxon>
        <taxon>Tracheophyta</taxon>
        <taxon>Spermatophyta</taxon>
        <taxon>Magnoliopsida</taxon>
        <taxon>eudicotyledons</taxon>
        <taxon>Gunneridae</taxon>
        <taxon>Pentapetalae</taxon>
        <taxon>asterids</taxon>
        <taxon>lamiids</taxon>
        <taxon>Solanales</taxon>
        <taxon>Solanaceae</taxon>
        <taxon>Solanoideae</taxon>
        <taxon>Hyoscyameae</taxon>
        <taxon>Anisodus</taxon>
    </lineage>
</organism>
<feature type="compositionally biased region" description="Basic and acidic residues" evidence="9">
    <location>
        <begin position="316"/>
        <end position="331"/>
    </location>
</feature>
<evidence type="ECO:0000256" key="4">
    <source>
        <dbReference type="ARBA" id="ARBA00022741"/>
    </source>
</evidence>
<dbReference type="PROSITE" id="PS51360">
    <property type="entry name" value="PLUS3"/>
    <property type="match status" value="1"/>
</dbReference>
<dbReference type="PANTHER" id="PTHR11937">
    <property type="entry name" value="ACTIN"/>
    <property type="match status" value="1"/>
</dbReference>
<evidence type="ECO:0000256" key="7">
    <source>
        <dbReference type="ARBA" id="ARBA00023203"/>
    </source>
</evidence>
<evidence type="ECO:0000256" key="3">
    <source>
        <dbReference type="ARBA" id="ARBA00022490"/>
    </source>
</evidence>
<dbReference type="GO" id="GO:0003677">
    <property type="term" value="F:DNA binding"/>
    <property type="evidence" value="ECO:0007669"/>
    <property type="project" value="InterPro"/>
</dbReference>
<dbReference type="SMART" id="SM00268">
    <property type="entry name" value="ACTIN"/>
    <property type="match status" value="1"/>
</dbReference>
<dbReference type="InterPro" id="IPR004343">
    <property type="entry name" value="Plus-3_dom"/>
</dbReference>
<dbReference type="Gene3D" id="3.30.40.210">
    <property type="match status" value="1"/>
</dbReference>
<comment type="similarity">
    <text evidence="2">Belongs to the actin family. ARP2 subfamily.</text>
</comment>
<dbReference type="FunFam" id="3.90.640.10:FF:000005">
    <property type="entry name" value="Actin-related protein 2"/>
    <property type="match status" value="1"/>
</dbReference>
<evidence type="ECO:0000256" key="8">
    <source>
        <dbReference type="ARBA" id="ARBA00023212"/>
    </source>
</evidence>
<evidence type="ECO:0000259" key="10">
    <source>
        <dbReference type="PROSITE" id="PS51360"/>
    </source>
</evidence>
<comment type="subcellular location">
    <subcellularLocation>
        <location evidence="1">Cytoplasm</location>
        <location evidence="1">Cytoskeleton</location>
    </subcellularLocation>
</comment>
<dbReference type="Gene3D" id="3.90.70.200">
    <property type="entry name" value="Plus-3 domain"/>
    <property type="match status" value="1"/>
</dbReference>
<dbReference type="SUPFAM" id="SSF63393">
    <property type="entry name" value="RNA polymerase subunits"/>
    <property type="match status" value="1"/>
</dbReference>
<dbReference type="Pfam" id="PF00022">
    <property type="entry name" value="Actin"/>
    <property type="match status" value="1"/>
</dbReference>
<dbReference type="SUPFAM" id="SSF53067">
    <property type="entry name" value="Actin-like ATPase domain"/>
    <property type="match status" value="1"/>
</dbReference>
<feature type="region of interest" description="Disordered" evidence="9">
    <location>
        <begin position="281"/>
        <end position="331"/>
    </location>
</feature>
<dbReference type="Pfam" id="PF06093">
    <property type="entry name" value="Spt4"/>
    <property type="match status" value="1"/>
</dbReference>
<feature type="domain" description="Plus3" evidence="10">
    <location>
        <begin position="340"/>
        <end position="472"/>
    </location>
</feature>
<dbReference type="InterPro" id="IPR036128">
    <property type="entry name" value="Plus3-like_sf"/>
</dbReference>
<dbReference type="InterPro" id="IPR029040">
    <property type="entry name" value="RPABC4/Spt4"/>
</dbReference>
<sequence>MKLMNIGKPREVVKLNEAMAIDLGAELLGEFVIFTVAAATLTGIVLDIGDGVTHICPVYEGFALSHLTRRLDIAGRDITRYLNKLLLLRGYAFNHSADFETVRILKEKLCYIAYNIKQEMKLSQETTYVSESYSLPDGRVIKLGSERFEAPEVLFQPHLINVEGQGIAELLFNTIQSGEIDIRSELYRHIVLSGGSTMYPGLPSRLEKELKQLYLERVLNGNVEALSRFKIRIEDPPRRKDIVFSGGSVLANAMKNCDKFWLTKDMYNELEQREKRKQKAKLRASDVYSSSDDDEEDYKKRKSSSSSSSSSSDFSDSDRRRKRSDDEDDSRFQREEIPFDLDAKILNSIRLSRFKMSQWCHTPFFKDTIIGCFVRLSIGVNKDKTPVYRIAEIVDVIDGPKAYDLEKTKTDKLLKLKHGRDEKNFRIQYVSNTEFTDKEFSEWKFKMEKERLTLPNKKQIEDKQKHIHGAINYNFKESDIEAIVKEKEKYIEVPVNFAMKKTHLKKQKDMAEQLGDHVEVERITQLLEEVEEKAKELDYKRTQNISAISYINERNRMRNIVEAEKAILLEREQDKHNKDDDPFKRRKCAPMLVSMVKKQAELSINDEDKLSTSNQNTSIQNGLKQNRDMIYDCTSTNFDGLTAIMSPEDSWVAKWLRINTLVPGIYAISVSGKLPPGIIRELKSRGFNYKNRDRSAE</sequence>
<dbReference type="InterPro" id="IPR043129">
    <property type="entry name" value="ATPase_NBD"/>
</dbReference>
<keyword evidence="12" id="KW-1185">Reference proteome</keyword>
<keyword evidence="5" id="KW-0067">ATP-binding</keyword>
<dbReference type="CDD" id="cd07973">
    <property type="entry name" value="Spt4"/>
    <property type="match status" value="1"/>
</dbReference>
<dbReference type="Gene3D" id="3.90.640.10">
    <property type="entry name" value="Actin, Chain A, domain 4"/>
    <property type="match status" value="1"/>
</dbReference>
<dbReference type="InterPro" id="IPR004000">
    <property type="entry name" value="Actin"/>
</dbReference>
<evidence type="ECO:0000256" key="2">
    <source>
        <dbReference type="ARBA" id="ARBA00010121"/>
    </source>
</evidence>
<dbReference type="Proteomes" id="UP001291623">
    <property type="component" value="Unassembled WGS sequence"/>
</dbReference>
<gene>
    <name evidence="11" type="ORF">RND71_044187</name>
</gene>
<keyword evidence="8" id="KW-0206">Cytoskeleton</keyword>
<comment type="caution">
    <text evidence="11">The sequence shown here is derived from an EMBL/GenBank/DDBJ whole genome shotgun (WGS) entry which is preliminary data.</text>
</comment>
<dbReference type="AlphaFoldDB" id="A0AAE1UNA7"/>
<reference evidence="11" key="1">
    <citation type="submission" date="2023-12" db="EMBL/GenBank/DDBJ databases">
        <title>Genome assembly of Anisodus tanguticus.</title>
        <authorList>
            <person name="Wang Y.-J."/>
        </authorList>
    </citation>
    <scope>NUCLEOTIDE SEQUENCE</scope>
    <source>
        <strain evidence="11">KB-2021</strain>
        <tissue evidence="11">Leaf</tissue>
    </source>
</reference>
<dbReference type="InterPro" id="IPR038510">
    <property type="entry name" value="Spt4_sf"/>
</dbReference>
<evidence type="ECO:0000256" key="9">
    <source>
        <dbReference type="SAM" id="MobiDB-lite"/>
    </source>
</evidence>
<protein>
    <recommendedName>
        <fullName evidence="10">Plus3 domain-containing protein</fullName>
    </recommendedName>
</protein>
<name>A0AAE1UNA7_9SOLA</name>
<dbReference type="PRINTS" id="PR00190">
    <property type="entry name" value="ACTIN"/>
</dbReference>
<dbReference type="Pfam" id="PF03126">
    <property type="entry name" value="Plus-3"/>
    <property type="match status" value="1"/>
</dbReference>